<keyword evidence="3" id="KW-1185">Reference proteome</keyword>
<comment type="caution">
    <text evidence="2">The sequence shown here is derived from an EMBL/GenBank/DDBJ whole genome shotgun (WGS) entry which is preliminary data.</text>
</comment>
<organism evidence="2 3">
    <name type="scientific">Azoarcus taiwanensis</name>
    <dbReference type="NCBI Taxonomy" id="666964"/>
    <lineage>
        <taxon>Bacteria</taxon>
        <taxon>Pseudomonadati</taxon>
        <taxon>Pseudomonadota</taxon>
        <taxon>Betaproteobacteria</taxon>
        <taxon>Rhodocyclales</taxon>
        <taxon>Zoogloeaceae</taxon>
        <taxon>Azoarcus</taxon>
    </lineage>
</organism>
<dbReference type="Gene3D" id="3.30.300.90">
    <property type="entry name" value="BolA-like"/>
    <property type="match status" value="1"/>
</dbReference>
<dbReference type="InterPro" id="IPR036065">
    <property type="entry name" value="BolA-like_sf"/>
</dbReference>
<dbReference type="SUPFAM" id="SSF82657">
    <property type="entry name" value="BolA-like"/>
    <property type="match status" value="1"/>
</dbReference>
<dbReference type="PIRSF" id="PIRSF003113">
    <property type="entry name" value="BolA"/>
    <property type="match status" value="1"/>
</dbReference>
<dbReference type="EMBL" id="WTVM01000048">
    <property type="protein sequence ID" value="NMG03236.1"/>
    <property type="molecule type" value="Genomic_DNA"/>
</dbReference>
<dbReference type="InterPro" id="IPR002634">
    <property type="entry name" value="BolA"/>
</dbReference>
<sequence length="96" mass="10609">MNTIDELKRRLEALTPISIDIVDESALHARHPGARAGGGHYRLTIVSERFRGAGRVARHRMVFDAVGDLMQGRIHALPMNALTPEEAGKPTNKESR</sequence>
<comment type="similarity">
    <text evidence="1">Belongs to the BolA/IbaG family.</text>
</comment>
<evidence type="ECO:0000256" key="1">
    <source>
        <dbReference type="RuleBase" id="RU003860"/>
    </source>
</evidence>
<protein>
    <submittedName>
        <fullName evidence="2">BolA/IbaG family iron-sulfur metabolism protein</fullName>
    </submittedName>
</protein>
<dbReference type="AlphaFoldDB" id="A0A972F7H8"/>
<accession>A0A972F7H8</accession>
<reference evidence="2" key="1">
    <citation type="submission" date="2019-12" db="EMBL/GenBank/DDBJ databases">
        <title>Comparative genomics gives insights into the taxonomy of the Azoarcus-Aromatoleum group and reveals separate origins of nif in the plant-associated Azoarcus and non-plant-associated Aromatoleum sub-groups.</title>
        <authorList>
            <person name="Lafos M."/>
            <person name="Maluk M."/>
            <person name="Batista M."/>
            <person name="Junghare M."/>
            <person name="Carmona M."/>
            <person name="Faoro H."/>
            <person name="Cruz L.M."/>
            <person name="Battistoni F."/>
            <person name="De Souza E."/>
            <person name="Pedrosa F."/>
            <person name="Chen W.-M."/>
            <person name="Poole P.S."/>
            <person name="Dixon R.A."/>
            <person name="James E.K."/>
        </authorList>
    </citation>
    <scope>NUCLEOTIDE SEQUENCE</scope>
    <source>
        <strain evidence="2">NSC3</strain>
    </source>
</reference>
<dbReference type="GO" id="GO:0016226">
    <property type="term" value="P:iron-sulfur cluster assembly"/>
    <property type="evidence" value="ECO:0007669"/>
    <property type="project" value="TreeGrafter"/>
</dbReference>
<gene>
    <name evidence="2" type="ORF">GPA21_09645</name>
</gene>
<dbReference type="PANTHER" id="PTHR46230:SF7">
    <property type="entry name" value="BOLA-LIKE PROTEIN 1"/>
    <property type="match status" value="1"/>
</dbReference>
<proteinExistence type="inferred from homology"/>
<dbReference type="PANTHER" id="PTHR46230">
    <property type="match status" value="1"/>
</dbReference>
<name>A0A972F7H8_9RHOO</name>
<dbReference type="Pfam" id="PF01722">
    <property type="entry name" value="BolA"/>
    <property type="match status" value="1"/>
</dbReference>
<evidence type="ECO:0000313" key="3">
    <source>
        <dbReference type="Proteomes" id="UP000599523"/>
    </source>
</evidence>
<dbReference type="Proteomes" id="UP000599523">
    <property type="component" value="Unassembled WGS sequence"/>
</dbReference>
<dbReference type="RefSeq" id="WP_168987989.1">
    <property type="nucleotide sequence ID" value="NZ_CAWPHM010000273.1"/>
</dbReference>
<evidence type="ECO:0000313" key="2">
    <source>
        <dbReference type="EMBL" id="NMG03236.1"/>
    </source>
</evidence>